<evidence type="ECO:0000313" key="2">
    <source>
        <dbReference type="EMBL" id="GBH22702.1"/>
    </source>
</evidence>
<dbReference type="EMBL" id="BDQD01000136">
    <property type="protein sequence ID" value="GBH22702.1"/>
    <property type="molecule type" value="Genomic_RNA"/>
</dbReference>
<comment type="caution">
    <text evidence="2">The sequence shown here is derived from an EMBL/GenBank/DDBJ whole genome shotgun (WGS) entry which is preliminary data.</text>
</comment>
<dbReference type="GO" id="GO:0000166">
    <property type="term" value="F:nucleotide binding"/>
    <property type="evidence" value="ECO:0007669"/>
    <property type="project" value="UniProtKB-KW"/>
</dbReference>
<evidence type="ECO:0000256" key="1">
    <source>
        <dbReference type="ARBA" id="ARBA00022741"/>
    </source>
</evidence>
<keyword evidence="1" id="KW-0547">Nucleotide-binding</keyword>
<dbReference type="AlphaFoldDB" id="A0A2V0RLL8"/>
<protein>
    <submittedName>
        <fullName evidence="2">RdRp</fullName>
    </submittedName>
</protein>
<name>A0A2V0RLL8_9ZZZZ</name>
<dbReference type="Pfam" id="PF02123">
    <property type="entry name" value="RdRP_4"/>
    <property type="match status" value="1"/>
</dbReference>
<sequence>MRAPTRGWFGYVGSTDRDLQHLLRLVGGSPFLPDKQRAAADWRALVRKTVARRSGGVKRTRWDESWMASLQHKYRVVGCQARCPIGGGGAKKCLDLLWDLLGPRVRVSVERVFSEMGILGEQDNGYLIPLLKEMGDMAKLHGDMLFNGFWQYLVNWELCFGAPPEDEAAKVAFGHKVEEWLTRTREEDAVTHPRTKTILRGLDLLDKLIPRMEHQRTAEEWAYDPDSWLVNGASTEPGLPGTRSNKLSTFLARGPEGVLADLEDRTDPVYTALIKRERGKHRHIINAPWSLYCQQKFSADGMEDHLFKYVPSSLAKDFGVARWEKWRHQLGSKVPLPTDQSGFDEVPGAAVIKRVTELKMSKTALNCPVRMRVADNLRHRMGRGYAVYEGKTYPHTRGIISGWEWTSKMDTLISYAEALALFEEAGVDMPDVDDHCYQGDDAIQFLRGWGDVLNVVEHYAERLPVNPTKFFIDTKRTEFLRLVLTPERRFGYLARAVPSLVYANAWQAGSIDDPNALAESWSRIWARGGDPDAVARHMLSDIGGYLRLPREDVRDWLLTPKAVGGAGMLGAIPGGRRWLALDRDVEVVEAFAKNVNRVKLETLETLAQQMVWKTAGELLRAIPTRKAEGRAVCEHLCGGLVLTHALKKNAATGRYYLRSVDRRVYSKLGLEMGTRRMTSGGRRPPNIEYVGPRSLCCAAISAMTRWQEARAYVRHDYWDSVTLNYRTWPRKTWWQWVSGKLAEPSAAGWGMASDVSSWVKRELRLIGSWPGGRPSQERILNHHLGLEMFADEHLAPQFAHLRG</sequence>
<dbReference type="InterPro" id="IPR043502">
    <property type="entry name" value="DNA/RNA_pol_sf"/>
</dbReference>
<dbReference type="GO" id="GO:0003723">
    <property type="term" value="F:RNA binding"/>
    <property type="evidence" value="ECO:0007669"/>
    <property type="project" value="InterPro"/>
</dbReference>
<dbReference type="GO" id="GO:0006351">
    <property type="term" value="P:DNA-templated transcription"/>
    <property type="evidence" value="ECO:0007669"/>
    <property type="project" value="InterPro"/>
</dbReference>
<dbReference type="SUPFAM" id="SSF56672">
    <property type="entry name" value="DNA/RNA polymerases"/>
    <property type="match status" value="1"/>
</dbReference>
<accession>A0A2V0RLL8</accession>
<dbReference type="GO" id="GO:0003968">
    <property type="term" value="F:RNA-directed RNA polymerase activity"/>
    <property type="evidence" value="ECO:0007669"/>
    <property type="project" value="InterPro"/>
</dbReference>
<dbReference type="InterPro" id="IPR001795">
    <property type="entry name" value="RNA-dir_pol_luteovirus"/>
</dbReference>
<proteinExistence type="predicted"/>
<reference evidence="2" key="1">
    <citation type="submission" date="2017-04" db="EMBL/GenBank/DDBJ databases">
        <title>Unveiling RNA virosphere associated with marine microorganisms.</title>
        <authorList>
            <person name="Urayama S."/>
            <person name="Takaki Y."/>
            <person name="Nishi S."/>
            <person name="Yoshida Y."/>
            <person name="Deguchi S."/>
            <person name="Takai K."/>
            <person name="Nunoura T."/>
        </authorList>
    </citation>
    <scope>NUCLEOTIDE SEQUENCE</scope>
</reference>
<organism evidence="2">
    <name type="scientific">viral metagenome</name>
    <dbReference type="NCBI Taxonomy" id="1070528"/>
    <lineage>
        <taxon>unclassified sequences</taxon>
        <taxon>metagenomes</taxon>
        <taxon>organismal metagenomes</taxon>
    </lineage>
</organism>